<evidence type="ECO:0000313" key="2">
    <source>
        <dbReference type="Proteomes" id="UP000184221"/>
    </source>
</evidence>
<gene>
    <name evidence="1" type="ORF">SAMN05443551_1685</name>
</gene>
<evidence type="ECO:0000313" key="1">
    <source>
        <dbReference type="EMBL" id="SHH23425.1"/>
    </source>
</evidence>
<protein>
    <recommendedName>
        <fullName evidence="3">Cold shock protein, CspA family</fullName>
    </recommendedName>
</protein>
<keyword evidence="2" id="KW-1185">Reference proteome</keyword>
<proteinExistence type="predicted"/>
<accession>A0A1M5RAT9</accession>
<dbReference type="Proteomes" id="UP000184221">
    <property type="component" value="Unassembled WGS sequence"/>
</dbReference>
<sequence length="120" mass="13466">MTTQNMFGVVLWSDANAQKAVIWCEDQGELAYYTPCEGNLHDAPALDAGDLIQFDVVMQKNMRRAKNPQLLEPSHSPNLPSRLRATRETAQLVAKEDSPKVVDLAQYLEPVRDTRILRSG</sequence>
<dbReference type="OrthoDB" id="7868545at2"/>
<name>A0A1M5RAT9_9RHOB</name>
<dbReference type="EMBL" id="FQXC01000002">
    <property type="protein sequence ID" value="SHH23425.1"/>
    <property type="molecule type" value="Genomic_DNA"/>
</dbReference>
<reference evidence="1 2" key="1">
    <citation type="submission" date="2016-11" db="EMBL/GenBank/DDBJ databases">
        <authorList>
            <person name="Jaros S."/>
            <person name="Januszkiewicz K."/>
            <person name="Wedrychowicz H."/>
        </authorList>
    </citation>
    <scope>NUCLEOTIDE SEQUENCE [LARGE SCALE GENOMIC DNA]</scope>
    <source>
        <strain evidence="1 2">DSM 29431</strain>
    </source>
</reference>
<evidence type="ECO:0008006" key="3">
    <source>
        <dbReference type="Google" id="ProtNLM"/>
    </source>
</evidence>
<dbReference type="RefSeq" id="WP_084066151.1">
    <property type="nucleotide sequence ID" value="NZ_FQXC01000002.1"/>
</dbReference>
<dbReference type="STRING" id="996342.SAMN05443551_1685"/>
<dbReference type="AlphaFoldDB" id="A0A1M5RAT9"/>
<organism evidence="1 2">
    <name type="scientific">Marivita hallyeonensis</name>
    <dbReference type="NCBI Taxonomy" id="996342"/>
    <lineage>
        <taxon>Bacteria</taxon>
        <taxon>Pseudomonadati</taxon>
        <taxon>Pseudomonadota</taxon>
        <taxon>Alphaproteobacteria</taxon>
        <taxon>Rhodobacterales</taxon>
        <taxon>Roseobacteraceae</taxon>
        <taxon>Marivita</taxon>
    </lineage>
</organism>